<dbReference type="PANTHER" id="PTHR19372">
    <property type="entry name" value="SULFITE REDUCTASE"/>
    <property type="match status" value="1"/>
</dbReference>
<evidence type="ECO:0000256" key="5">
    <source>
        <dbReference type="SAM" id="MobiDB-lite"/>
    </source>
</evidence>
<feature type="domain" description="Oxidoreductase molybdopterin-binding" evidence="6">
    <location>
        <begin position="101"/>
        <end position="261"/>
    </location>
</feature>
<dbReference type="STRING" id="1000565.METUNv1_01795"/>
<dbReference type="FunFam" id="3.90.420.10:FF:000006">
    <property type="entry name" value="Sulfur dehydrogenase subunit SoxC"/>
    <property type="match status" value="1"/>
</dbReference>
<dbReference type="InterPro" id="IPR008335">
    <property type="entry name" value="Mopterin_OxRdtase_euk"/>
</dbReference>
<dbReference type="InterPro" id="IPR030835">
    <property type="entry name" value="Sulfite_DH_SoxC"/>
</dbReference>
<dbReference type="Pfam" id="PF03404">
    <property type="entry name" value="Mo-co_dimer"/>
    <property type="match status" value="1"/>
</dbReference>
<organism evidence="8 9">
    <name type="scientific">Methyloversatilis universalis (strain ATCC BAA-1314 / DSM 25237 / JCM 13912 / CCUG 52030 / FAM5)</name>
    <dbReference type="NCBI Taxonomy" id="1000565"/>
    <lineage>
        <taxon>Bacteria</taxon>
        <taxon>Pseudomonadati</taxon>
        <taxon>Pseudomonadota</taxon>
        <taxon>Betaproteobacteria</taxon>
        <taxon>Nitrosomonadales</taxon>
        <taxon>Sterolibacteriaceae</taxon>
        <taxon>Methyloversatilis</taxon>
    </lineage>
</organism>
<dbReference type="SUPFAM" id="SSF56524">
    <property type="entry name" value="Oxidoreductase molybdopterin-binding domain"/>
    <property type="match status" value="1"/>
</dbReference>
<evidence type="ECO:0000259" key="6">
    <source>
        <dbReference type="Pfam" id="PF00174"/>
    </source>
</evidence>
<dbReference type="Proteomes" id="UP000005019">
    <property type="component" value="Unassembled WGS sequence"/>
</dbReference>
<name>F5RC00_METUF</name>
<dbReference type="Pfam" id="PF00174">
    <property type="entry name" value="Oxidored_molyb"/>
    <property type="match status" value="1"/>
</dbReference>
<protein>
    <submittedName>
        <fullName evidence="8">Sulfite oxidase, soxC</fullName>
    </submittedName>
</protein>
<evidence type="ECO:0000259" key="7">
    <source>
        <dbReference type="Pfam" id="PF03404"/>
    </source>
</evidence>
<dbReference type="NCBIfam" id="TIGR04555">
    <property type="entry name" value="sulfite_DH_soxC"/>
    <property type="match status" value="1"/>
</dbReference>
<dbReference type="AlphaFoldDB" id="F5RC00"/>
<dbReference type="EMBL" id="AFHG01000044">
    <property type="protein sequence ID" value="EGK72017.1"/>
    <property type="molecule type" value="Genomic_DNA"/>
</dbReference>
<keyword evidence="2" id="KW-0500">Molybdenum</keyword>
<keyword evidence="4" id="KW-0560">Oxidoreductase</keyword>
<proteinExistence type="predicted"/>
<evidence type="ECO:0000313" key="9">
    <source>
        <dbReference type="Proteomes" id="UP000005019"/>
    </source>
</evidence>
<keyword evidence="3" id="KW-0479">Metal-binding</keyword>
<dbReference type="InterPro" id="IPR006311">
    <property type="entry name" value="TAT_signal"/>
</dbReference>
<accession>F5RC00</accession>
<feature type="region of interest" description="Disordered" evidence="5">
    <location>
        <begin position="32"/>
        <end position="54"/>
    </location>
</feature>
<feature type="domain" description="Moybdenum cofactor oxidoreductase dimerisation" evidence="7">
    <location>
        <begin position="284"/>
        <end position="390"/>
    </location>
</feature>
<dbReference type="InterPro" id="IPR005066">
    <property type="entry name" value="MoCF_OxRdtse_dimer"/>
</dbReference>
<dbReference type="PRINTS" id="PR00407">
    <property type="entry name" value="EUMOPTERIN"/>
</dbReference>
<comment type="cofactor">
    <cofactor evidence="1">
        <name>Mo-molybdopterin</name>
        <dbReference type="ChEBI" id="CHEBI:71302"/>
    </cofactor>
</comment>
<evidence type="ECO:0000313" key="8">
    <source>
        <dbReference type="EMBL" id="EGK72017.1"/>
    </source>
</evidence>
<dbReference type="GO" id="GO:0020037">
    <property type="term" value="F:heme binding"/>
    <property type="evidence" value="ECO:0007669"/>
    <property type="project" value="TreeGrafter"/>
</dbReference>
<reference evidence="8 9" key="1">
    <citation type="journal article" date="2011" name="J. Bacteriol.">
        <title>Genome sequence of Methyloversatilis universalis FAM5T, a methylotrophic representative of the order Rhodocyclales.</title>
        <authorList>
            <person name="Kittichotirat W."/>
            <person name="Good N.M."/>
            <person name="Hall R."/>
            <person name="Bringel F."/>
            <person name="Lajus A."/>
            <person name="Medigue C."/>
            <person name="Smalley N.E."/>
            <person name="Beck D."/>
            <person name="Bumgarner R."/>
            <person name="Vuilleumier S."/>
            <person name="Kalyuzhnaya M.G."/>
        </authorList>
    </citation>
    <scope>NUCLEOTIDE SEQUENCE [LARGE SCALE GENOMIC DNA]</scope>
    <source>
        <strain evidence="9">ATCC BAA-1314 / JCM 13912 / FAM5</strain>
    </source>
</reference>
<evidence type="ECO:0000256" key="2">
    <source>
        <dbReference type="ARBA" id="ARBA00022505"/>
    </source>
</evidence>
<dbReference type="GO" id="GO:0043546">
    <property type="term" value="F:molybdopterin cofactor binding"/>
    <property type="evidence" value="ECO:0007669"/>
    <property type="project" value="TreeGrafter"/>
</dbReference>
<dbReference type="SUPFAM" id="SSF81296">
    <property type="entry name" value="E set domains"/>
    <property type="match status" value="1"/>
</dbReference>
<sequence>MTHDPSRRALLAKTAAVAVSGVAAVGAARAEPLPVPDSNKSLGRPLPPEEYGMPSKYESHVKRRRTDVLVNKQNYSDWSFTPLHQQLGTVTPTGLIYERHHNGVPDINPDQHRFAIHGMVRQPLVFSMSDLMKYPSVSRFHFMECSGNGLTDWLKPAARTVQQTHGLLSCAQWTGIPVSTLLDEAGVSPSATWALAEGGDGSAHARSIPMKKLMEDALIVYAANGEMLRPENGYPLRLFIPGWEGNVSIKWLRRLKLGDQPWHLRSETARYTDPMPDGKWRQFSFEMEAKSVITSPSGSMKIRPGPIEIVGFAWSGKGRVRAVDVTLDGGRTWREAQLEGPVMDKCLTRFRLRWNWTGEPTTIASRCVDSTGYVQPTVADIQKVRAITGFVQHHNGVFPWSINEAGEVKNAIA</sequence>
<dbReference type="eggNOG" id="COG2041">
    <property type="taxonomic scope" value="Bacteria"/>
</dbReference>
<dbReference type="Gene3D" id="3.90.420.10">
    <property type="entry name" value="Oxidoreductase, molybdopterin-binding domain"/>
    <property type="match status" value="1"/>
</dbReference>
<dbReference type="InterPro" id="IPR014756">
    <property type="entry name" value="Ig_E-set"/>
</dbReference>
<dbReference type="PANTHER" id="PTHR19372:SF7">
    <property type="entry name" value="SULFITE OXIDASE, MITOCHONDRIAL"/>
    <property type="match status" value="1"/>
</dbReference>
<dbReference type="GO" id="GO:0030151">
    <property type="term" value="F:molybdenum ion binding"/>
    <property type="evidence" value="ECO:0007669"/>
    <property type="project" value="InterPro"/>
</dbReference>
<dbReference type="GO" id="GO:0006790">
    <property type="term" value="P:sulfur compound metabolic process"/>
    <property type="evidence" value="ECO:0007669"/>
    <property type="project" value="TreeGrafter"/>
</dbReference>
<evidence type="ECO:0000256" key="1">
    <source>
        <dbReference type="ARBA" id="ARBA00001924"/>
    </source>
</evidence>
<evidence type="ECO:0000256" key="3">
    <source>
        <dbReference type="ARBA" id="ARBA00022723"/>
    </source>
</evidence>
<comment type="caution">
    <text evidence="8">The sequence shown here is derived from an EMBL/GenBank/DDBJ whole genome shotgun (WGS) entry which is preliminary data.</text>
</comment>
<gene>
    <name evidence="8" type="ORF">METUNv1_01795</name>
</gene>
<dbReference type="InterPro" id="IPR000572">
    <property type="entry name" value="OxRdtase_Mopterin-bd_dom"/>
</dbReference>
<dbReference type="GO" id="GO:0008482">
    <property type="term" value="F:sulfite oxidase activity"/>
    <property type="evidence" value="ECO:0007669"/>
    <property type="project" value="TreeGrafter"/>
</dbReference>
<evidence type="ECO:0000256" key="4">
    <source>
        <dbReference type="ARBA" id="ARBA00023002"/>
    </source>
</evidence>
<dbReference type="InterPro" id="IPR036374">
    <property type="entry name" value="OxRdtase_Mopterin-bd_sf"/>
</dbReference>
<dbReference type="Gene3D" id="2.60.40.650">
    <property type="match status" value="1"/>
</dbReference>
<keyword evidence="9" id="KW-1185">Reference proteome</keyword>
<dbReference type="PROSITE" id="PS51318">
    <property type="entry name" value="TAT"/>
    <property type="match status" value="1"/>
</dbReference>